<dbReference type="Proteomes" id="UP001304298">
    <property type="component" value="Unassembled WGS sequence"/>
</dbReference>
<sequence length="275" mass="29792">MTNETKYLVVGGTGKTGRRVADRLRERDLPVRITSRRGVPPFEWAERDTWGPVLKGVDAVYLTYYPDLVVPGAADDIRAFTELAVAEGVRHLVLLSGRGEEEAEACERIVADAGTGWTVLRCSWFAQNFSEHFLLDAVRSGEIALPAGAVTEPFLDVRDIAEVAVKVLTEPGHTGELYELTGPRLLSFADAAADISAASGRDVRYVPVSAEDYAAAAVEYGVPADEVGALTELFTRVLDGRNESVTHDVERVLGRPATDFAEFARDAAATGVWAR</sequence>
<dbReference type="PANTHER" id="PTHR43162">
    <property type="match status" value="1"/>
</dbReference>
<comment type="caution">
    <text evidence="1">The sequence shown here is derived from an EMBL/GenBank/DDBJ whole genome shotgun (WGS) entry which is preliminary data.</text>
</comment>
<dbReference type="SUPFAM" id="SSF51735">
    <property type="entry name" value="NAD(P)-binding Rossmann-fold domains"/>
    <property type="match status" value="1"/>
</dbReference>
<gene>
    <name evidence="1" type="ORF">VA596_16830</name>
</gene>
<dbReference type="Gene3D" id="3.40.50.720">
    <property type="entry name" value="NAD(P)-binding Rossmann-like Domain"/>
    <property type="match status" value="1"/>
</dbReference>
<dbReference type="InterPro" id="IPR051604">
    <property type="entry name" value="Ergot_Alk_Oxidoreductase"/>
</dbReference>
<evidence type="ECO:0000313" key="1">
    <source>
        <dbReference type="EMBL" id="MEA5361213.1"/>
    </source>
</evidence>
<protein>
    <submittedName>
        <fullName evidence="1">NmrA family transcriptional regulator</fullName>
    </submittedName>
</protein>
<keyword evidence="2" id="KW-1185">Reference proteome</keyword>
<dbReference type="Gene3D" id="3.90.25.10">
    <property type="entry name" value="UDP-galactose 4-epimerase, domain 1"/>
    <property type="match status" value="1"/>
</dbReference>
<accession>A0ABU5R4S9</accession>
<organism evidence="1 2">
    <name type="scientific">Amycolatopsis heterodermiae</name>
    <dbReference type="NCBI Taxonomy" id="3110235"/>
    <lineage>
        <taxon>Bacteria</taxon>
        <taxon>Bacillati</taxon>
        <taxon>Actinomycetota</taxon>
        <taxon>Actinomycetes</taxon>
        <taxon>Pseudonocardiales</taxon>
        <taxon>Pseudonocardiaceae</taxon>
        <taxon>Amycolatopsis</taxon>
    </lineage>
</organism>
<dbReference type="PANTHER" id="PTHR43162:SF1">
    <property type="entry name" value="PRESTALK A DIFFERENTIATION PROTEIN A"/>
    <property type="match status" value="1"/>
</dbReference>
<dbReference type="RefSeq" id="WP_323328124.1">
    <property type="nucleotide sequence ID" value="NZ_JAYFSI010000003.1"/>
</dbReference>
<evidence type="ECO:0000313" key="2">
    <source>
        <dbReference type="Proteomes" id="UP001304298"/>
    </source>
</evidence>
<proteinExistence type="predicted"/>
<dbReference type="InterPro" id="IPR036291">
    <property type="entry name" value="NAD(P)-bd_dom_sf"/>
</dbReference>
<name>A0ABU5R4S9_9PSEU</name>
<reference evidence="1 2" key="1">
    <citation type="submission" date="2023-12" db="EMBL/GenBank/DDBJ databases">
        <title>Amycolatopsis sp. V23-08.</title>
        <authorList>
            <person name="Somphong A."/>
        </authorList>
    </citation>
    <scope>NUCLEOTIDE SEQUENCE [LARGE SCALE GENOMIC DNA]</scope>
    <source>
        <strain evidence="1 2">V23-08</strain>
    </source>
</reference>
<dbReference type="EMBL" id="JAYFSI010000003">
    <property type="protein sequence ID" value="MEA5361213.1"/>
    <property type="molecule type" value="Genomic_DNA"/>
</dbReference>